<dbReference type="Gene3D" id="1.10.10.10">
    <property type="entry name" value="Winged helix-like DNA-binding domain superfamily/Winged helix DNA-binding domain"/>
    <property type="match status" value="1"/>
</dbReference>
<feature type="domain" description="HTH gntR-type" evidence="4">
    <location>
        <begin position="14"/>
        <end position="82"/>
    </location>
</feature>
<dbReference type="AlphaFoldDB" id="A0A9Y2L1S9"/>
<dbReference type="Proteomes" id="UP001238334">
    <property type="component" value="Chromosome"/>
</dbReference>
<keyword evidence="6" id="KW-1185">Reference proteome</keyword>
<dbReference type="Gene3D" id="1.20.120.530">
    <property type="entry name" value="GntR ligand-binding domain-like"/>
    <property type="match status" value="1"/>
</dbReference>
<evidence type="ECO:0000256" key="3">
    <source>
        <dbReference type="ARBA" id="ARBA00023163"/>
    </source>
</evidence>
<dbReference type="SUPFAM" id="SSF48008">
    <property type="entry name" value="GntR ligand-binding domain-like"/>
    <property type="match status" value="1"/>
</dbReference>
<dbReference type="Pfam" id="PF07729">
    <property type="entry name" value="FCD"/>
    <property type="match status" value="1"/>
</dbReference>
<dbReference type="PANTHER" id="PTHR43537">
    <property type="entry name" value="TRANSCRIPTIONAL REGULATOR, GNTR FAMILY"/>
    <property type="match status" value="1"/>
</dbReference>
<dbReference type="InterPro" id="IPR000524">
    <property type="entry name" value="Tscrpt_reg_HTH_GntR"/>
</dbReference>
<dbReference type="GO" id="GO:0003677">
    <property type="term" value="F:DNA binding"/>
    <property type="evidence" value="ECO:0007669"/>
    <property type="project" value="UniProtKB-KW"/>
</dbReference>
<dbReference type="PROSITE" id="PS50949">
    <property type="entry name" value="HTH_GNTR"/>
    <property type="match status" value="1"/>
</dbReference>
<reference evidence="5 6" key="1">
    <citation type="submission" date="2023-06" db="EMBL/GenBank/DDBJ databases">
        <title>Parasedimentitalea psychrophila sp. nov., a psychrophilic bacterium isolated from deep-sea sediment.</title>
        <authorList>
            <person name="Li A."/>
        </authorList>
    </citation>
    <scope>NUCLEOTIDE SEQUENCE [LARGE SCALE GENOMIC DNA]</scope>
    <source>
        <strain evidence="5 6">QS115</strain>
    </source>
</reference>
<dbReference type="InterPro" id="IPR008920">
    <property type="entry name" value="TF_FadR/GntR_C"/>
</dbReference>
<gene>
    <name evidence="5" type="ORF">QPJ95_06555</name>
</gene>
<keyword evidence="1" id="KW-0805">Transcription regulation</keyword>
<evidence type="ECO:0000256" key="1">
    <source>
        <dbReference type="ARBA" id="ARBA00023015"/>
    </source>
</evidence>
<organism evidence="5 6">
    <name type="scientific">Parasedimentitalea psychrophila</name>
    <dbReference type="NCBI Taxonomy" id="2997337"/>
    <lineage>
        <taxon>Bacteria</taxon>
        <taxon>Pseudomonadati</taxon>
        <taxon>Pseudomonadota</taxon>
        <taxon>Alphaproteobacteria</taxon>
        <taxon>Rhodobacterales</taxon>
        <taxon>Paracoccaceae</taxon>
        <taxon>Parasedimentitalea</taxon>
    </lineage>
</organism>
<dbReference type="SMART" id="SM00895">
    <property type="entry name" value="FCD"/>
    <property type="match status" value="1"/>
</dbReference>
<accession>A0A9Y2L1S9</accession>
<dbReference type="InterPro" id="IPR011711">
    <property type="entry name" value="GntR_C"/>
</dbReference>
<dbReference type="InterPro" id="IPR036390">
    <property type="entry name" value="WH_DNA-bd_sf"/>
</dbReference>
<evidence type="ECO:0000313" key="5">
    <source>
        <dbReference type="EMBL" id="WIY26573.1"/>
    </source>
</evidence>
<evidence type="ECO:0000256" key="2">
    <source>
        <dbReference type="ARBA" id="ARBA00023125"/>
    </source>
</evidence>
<dbReference type="KEGG" id="ppso:QPJ95_06555"/>
<dbReference type="RefSeq" id="WP_270917693.1">
    <property type="nucleotide sequence ID" value="NZ_CP127247.1"/>
</dbReference>
<evidence type="ECO:0000313" key="6">
    <source>
        <dbReference type="Proteomes" id="UP001238334"/>
    </source>
</evidence>
<dbReference type="GO" id="GO:0003700">
    <property type="term" value="F:DNA-binding transcription factor activity"/>
    <property type="evidence" value="ECO:0007669"/>
    <property type="project" value="InterPro"/>
</dbReference>
<dbReference type="SUPFAM" id="SSF46785">
    <property type="entry name" value="Winged helix' DNA-binding domain"/>
    <property type="match status" value="1"/>
</dbReference>
<keyword evidence="3" id="KW-0804">Transcription</keyword>
<dbReference type="PRINTS" id="PR00035">
    <property type="entry name" value="HTHGNTR"/>
</dbReference>
<protein>
    <submittedName>
        <fullName evidence="5">FadR/GntR family transcriptional regulator</fullName>
    </submittedName>
</protein>
<dbReference type="SMART" id="SM00345">
    <property type="entry name" value="HTH_GNTR"/>
    <property type="match status" value="1"/>
</dbReference>
<proteinExistence type="predicted"/>
<dbReference type="EMBL" id="CP127247">
    <property type="protein sequence ID" value="WIY26573.1"/>
    <property type="molecule type" value="Genomic_DNA"/>
</dbReference>
<evidence type="ECO:0000259" key="4">
    <source>
        <dbReference type="PROSITE" id="PS50949"/>
    </source>
</evidence>
<dbReference type="InterPro" id="IPR036388">
    <property type="entry name" value="WH-like_DNA-bd_sf"/>
</dbReference>
<keyword evidence="2" id="KW-0238">DNA-binding</keyword>
<dbReference type="PANTHER" id="PTHR43537:SF5">
    <property type="entry name" value="UXU OPERON TRANSCRIPTIONAL REGULATOR"/>
    <property type="match status" value="1"/>
</dbReference>
<name>A0A9Y2L1S9_9RHOB</name>
<dbReference type="CDD" id="cd07377">
    <property type="entry name" value="WHTH_GntR"/>
    <property type="match status" value="1"/>
</dbReference>
<sequence>MTATENTQPRKRRTNLVETLTSTLRGLILNGSVQVGEKLPSEAELTSAYKVSRTVVREAIASLRSDGLAEARQGAGVFVIRQTMPSDGMLKSFDLNKISSIIEMLELRTAVEVEAAALAAKRRSPAQEGAILESHKEMEELIRQGASTAEADYAFHQAIAAATNNPRFVEFLDLMGGRVIPRKQLSPSEGEAATGRYLQQIVLEHGKIARAISDQDEDGARAAMRQHLKGGGDRYRELLR</sequence>
<dbReference type="Pfam" id="PF00392">
    <property type="entry name" value="GntR"/>
    <property type="match status" value="1"/>
</dbReference>